<gene>
    <name evidence="1" type="ORF">ES288_A11G039200v1</name>
</gene>
<sequence length="183" mass="20783">IVFRYSLDKNAILHPSSPPSIPLSQAPLLFCRLPHHCPLPLFSLFHLHHHFSYPQQNCHVQMNEPLCPCRLLKCSGFSHSSSSSFFLHKVLIYLSIKSMDEQLMVQFDAELCNHWCKIQLSNPCFCSCQLNLSFHFLACCYLQAAVLKGYPSEITLVSFYCLFGSIQSALVTLILKETQTLGC</sequence>
<dbReference type="AlphaFoldDB" id="A0A5D2EGC3"/>
<protein>
    <submittedName>
        <fullName evidence="1">Uncharacterized protein</fullName>
    </submittedName>
</protein>
<feature type="non-terminal residue" evidence="1">
    <location>
        <position position="1"/>
    </location>
</feature>
<reference evidence="1 2" key="1">
    <citation type="submission" date="2019-06" db="EMBL/GenBank/DDBJ databases">
        <title>WGS assembly of Gossypium darwinii.</title>
        <authorList>
            <person name="Chen Z.J."/>
            <person name="Sreedasyam A."/>
            <person name="Ando A."/>
            <person name="Song Q."/>
            <person name="De L."/>
            <person name="Hulse-Kemp A."/>
            <person name="Ding M."/>
            <person name="Ye W."/>
            <person name="Kirkbride R."/>
            <person name="Jenkins J."/>
            <person name="Plott C."/>
            <person name="Lovell J."/>
            <person name="Lin Y.-M."/>
            <person name="Vaughn R."/>
            <person name="Liu B."/>
            <person name="Li W."/>
            <person name="Simpson S."/>
            <person name="Scheffler B."/>
            <person name="Saski C."/>
            <person name="Grover C."/>
            <person name="Hu G."/>
            <person name="Conover J."/>
            <person name="Carlson J."/>
            <person name="Shu S."/>
            <person name="Boston L."/>
            <person name="Williams M."/>
            <person name="Peterson D."/>
            <person name="Mcgee K."/>
            <person name="Jones D."/>
            <person name="Wendel J."/>
            <person name="Stelly D."/>
            <person name="Grimwood J."/>
            <person name="Schmutz J."/>
        </authorList>
    </citation>
    <scope>NUCLEOTIDE SEQUENCE [LARGE SCALE GENOMIC DNA]</scope>
    <source>
        <strain evidence="1">1808015.09</strain>
    </source>
</reference>
<accession>A0A5D2EGC3</accession>
<evidence type="ECO:0000313" key="2">
    <source>
        <dbReference type="Proteomes" id="UP000323506"/>
    </source>
</evidence>
<dbReference type="Proteomes" id="UP000323506">
    <property type="component" value="Chromosome A11"/>
</dbReference>
<dbReference type="EMBL" id="CM017698">
    <property type="protein sequence ID" value="TYG92533.1"/>
    <property type="molecule type" value="Genomic_DNA"/>
</dbReference>
<proteinExistence type="predicted"/>
<keyword evidence="2" id="KW-1185">Reference proteome</keyword>
<evidence type="ECO:0000313" key="1">
    <source>
        <dbReference type="EMBL" id="TYG92533.1"/>
    </source>
</evidence>
<organism evidence="1 2">
    <name type="scientific">Gossypium darwinii</name>
    <name type="common">Darwin's cotton</name>
    <name type="synonym">Gossypium barbadense var. darwinii</name>
    <dbReference type="NCBI Taxonomy" id="34276"/>
    <lineage>
        <taxon>Eukaryota</taxon>
        <taxon>Viridiplantae</taxon>
        <taxon>Streptophyta</taxon>
        <taxon>Embryophyta</taxon>
        <taxon>Tracheophyta</taxon>
        <taxon>Spermatophyta</taxon>
        <taxon>Magnoliopsida</taxon>
        <taxon>eudicotyledons</taxon>
        <taxon>Gunneridae</taxon>
        <taxon>Pentapetalae</taxon>
        <taxon>rosids</taxon>
        <taxon>malvids</taxon>
        <taxon>Malvales</taxon>
        <taxon>Malvaceae</taxon>
        <taxon>Malvoideae</taxon>
        <taxon>Gossypium</taxon>
    </lineage>
</organism>
<name>A0A5D2EGC3_GOSDA</name>